<accession>A0A8J8MK87</accession>
<dbReference type="AlphaFoldDB" id="A0A8J8MK87"/>
<dbReference type="KEGG" id="vpy:HZI73_13215"/>
<keyword evidence="2" id="KW-1185">Reference proteome</keyword>
<dbReference type="RefSeq" id="WP_212693869.1">
    <property type="nucleotide sequence ID" value="NZ_CP058649.1"/>
</dbReference>
<protein>
    <submittedName>
        <fullName evidence="1">DNA-binding protein</fullName>
    </submittedName>
</protein>
<proteinExistence type="predicted"/>
<organism evidence="1 2">
    <name type="scientific">Vallitalea pronyensis</name>
    <dbReference type="NCBI Taxonomy" id="1348613"/>
    <lineage>
        <taxon>Bacteria</taxon>
        <taxon>Bacillati</taxon>
        <taxon>Bacillota</taxon>
        <taxon>Clostridia</taxon>
        <taxon>Lachnospirales</taxon>
        <taxon>Vallitaleaceae</taxon>
        <taxon>Vallitalea</taxon>
    </lineage>
</organism>
<gene>
    <name evidence="1" type="ORF">HZI73_13215</name>
</gene>
<evidence type="ECO:0000313" key="1">
    <source>
        <dbReference type="EMBL" id="QUI23190.1"/>
    </source>
</evidence>
<reference evidence="1" key="1">
    <citation type="submission" date="2020-07" db="EMBL/GenBank/DDBJ databases">
        <title>Vallitalea pronyensis genome.</title>
        <authorList>
            <person name="Postec A."/>
        </authorList>
    </citation>
    <scope>NUCLEOTIDE SEQUENCE</scope>
    <source>
        <strain evidence="1">FatNI3</strain>
    </source>
</reference>
<keyword evidence="1" id="KW-0238">DNA-binding</keyword>
<evidence type="ECO:0000313" key="2">
    <source>
        <dbReference type="Proteomes" id="UP000683246"/>
    </source>
</evidence>
<dbReference type="GO" id="GO:0003677">
    <property type="term" value="F:DNA binding"/>
    <property type="evidence" value="ECO:0007669"/>
    <property type="project" value="UniProtKB-KW"/>
</dbReference>
<sequence length="64" mass="7213">MEFITIKEAAVKWSISTRRVQVLCNEGRVEGAFKHGNAWFIPDKAVKPLQKKRGPKTMGVGKDK</sequence>
<dbReference type="Proteomes" id="UP000683246">
    <property type="component" value="Chromosome"/>
</dbReference>
<dbReference type="EMBL" id="CP058649">
    <property type="protein sequence ID" value="QUI23190.1"/>
    <property type="molecule type" value="Genomic_DNA"/>
</dbReference>
<name>A0A8J8MK87_9FIRM</name>